<name>A0A060WLB4_ONCMY</name>
<dbReference type="AlphaFoldDB" id="A0A060WLB4"/>
<evidence type="ECO:0000313" key="2">
    <source>
        <dbReference type="Proteomes" id="UP000193380"/>
    </source>
</evidence>
<protein>
    <submittedName>
        <fullName evidence="1">Uncharacterized protein</fullName>
    </submittedName>
</protein>
<dbReference type="EMBL" id="FR904519">
    <property type="protein sequence ID" value="CDQ65859.1"/>
    <property type="molecule type" value="Genomic_DNA"/>
</dbReference>
<accession>A0A060WLB4</accession>
<dbReference type="Proteomes" id="UP000193380">
    <property type="component" value="Unassembled WGS sequence"/>
</dbReference>
<proteinExistence type="predicted"/>
<reference evidence="1" key="2">
    <citation type="submission" date="2014-03" db="EMBL/GenBank/DDBJ databases">
        <authorList>
            <person name="Genoscope - CEA"/>
        </authorList>
    </citation>
    <scope>NUCLEOTIDE SEQUENCE</scope>
</reference>
<dbReference type="STRING" id="8022.A0A060WLB4"/>
<evidence type="ECO:0000313" key="1">
    <source>
        <dbReference type="EMBL" id="CDQ65859.1"/>
    </source>
</evidence>
<sequence>MEIDARRMHLGSCLQTLGQLKNLGFSLRSELVHYLLLSYFSKVFAKCSGSMKGDMAALLTSRESLHRYVLLVHTHRQQCPFPPTLQSGTAMEK</sequence>
<organism evidence="1 2">
    <name type="scientific">Oncorhynchus mykiss</name>
    <name type="common">Rainbow trout</name>
    <name type="synonym">Salmo gairdneri</name>
    <dbReference type="NCBI Taxonomy" id="8022"/>
    <lineage>
        <taxon>Eukaryota</taxon>
        <taxon>Metazoa</taxon>
        <taxon>Chordata</taxon>
        <taxon>Craniata</taxon>
        <taxon>Vertebrata</taxon>
        <taxon>Euteleostomi</taxon>
        <taxon>Actinopterygii</taxon>
        <taxon>Neopterygii</taxon>
        <taxon>Teleostei</taxon>
        <taxon>Protacanthopterygii</taxon>
        <taxon>Salmoniformes</taxon>
        <taxon>Salmonidae</taxon>
        <taxon>Salmoninae</taxon>
        <taxon>Oncorhynchus</taxon>
    </lineage>
</organism>
<dbReference type="PaxDb" id="8022-A0A060WLB4"/>
<reference evidence="1" key="1">
    <citation type="journal article" date="2014" name="Nat. Commun.">
        <title>The rainbow trout genome provides novel insights into evolution after whole-genome duplication in vertebrates.</title>
        <authorList>
            <person name="Berthelot C."/>
            <person name="Brunet F."/>
            <person name="Chalopin D."/>
            <person name="Juanchich A."/>
            <person name="Bernard M."/>
            <person name="Noel B."/>
            <person name="Bento P."/>
            <person name="Da Silva C."/>
            <person name="Labadie K."/>
            <person name="Alberti A."/>
            <person name="Aury J.M."/>
            <person name="Louis A."/>
            <person name="Dehais P."/>
            <person name="Bardou P."/>
            <person name="Montfort J."/>
            <person name="Klopp C."/>
            <person name="Cabau C."/>
            <person name="Gaspin C."/>
            <person name="Thorgaard G.H."/>
            <person name="Boussaha M."/>
            <person name="Quillet E."/>
            <person name="Guyomard R."/>
            <person name="Galiana D."/>
            <person name="Bobe J."/>
            <person name="Volff J.N."/>
            <person name="Genet C."/>
            <person name="Wincker P."/>
            <person name="Jaillon O."/>
            <person name="Roest Crollius H."/>
            <person name="Guiguen Y."/>
        </authorList>
    </citation>
    <scope>NUCLEOTIDE SEQUENCE [LARGE SCALE GENOMIC DNA]</scope>
</reference>
<gene>
    <name evidence="1" type="ORF">GSONMT00074198001</name>
</gene>